<protein>
    <submittedName>
        <fullName evidence="3">Uncharacterized protein</fullName>
    </submittedName>
</protein>
<sequence>MAPVYVVYVACRLSALSWLLFMTVLVTLFIHDATSALIYDRHTLLNIRSSYEKFFKEGRGELQLPTTKPQLIIPTWLKHEPWPPVEKKRRRRGKRGGKLVKLKAYLVSLPRTPCLVDALLWGWCGGRVLYRRSENVMPRWVQPVEPAGPVVTCLQRTPYLHWNGVHLQNLRPVPCGSKQFHDAVVDDTGPAISSPTCLLTGKKRGVVIGGADVAGLPARQGDSDGWRLAASPTAHLLTEPHALFMRFGAGKRCQKMEVIARTSLPPPSAVGPGPLGKPQAGSAPKPAVCRKILAAVGGSP</sequence>
<organism evidence="3 4">
    <name type="scientific">Onychostoma macrolepis</name>
    <dbReference type="NCBI Taxonomy" id="369639"/>
    <lineage>
        <taxon>Eukaryota</taxon>
        <taxon>Metazoa</taxon>
        <taxon>Chordata</taxon>
        <taxon>Craniata</taxon>
        <taxon>Vertebrata</taxon>
        <taxon>Euteleostomi</taxon>
        <taxon>Actinopterygii</taxon>
        <taxon>Neopterygii</taxon>
        <taxon>Teleostei</taxon>
        <taxon>Ostariophysi</taxon>
        <taxon>Cypriniformes</taxon>
        <taxon>Cyprinidae</taxon>
        <taxon>Acrossocheilinae</taxon>
        <taxon>Onychostoma</taxon>
    </lineage>
</organism>
<evidence type="ECO:0000313" key="4">
    <source>
        <dbReference type="Proteomes" id="UP000579812"/>
    </source>
</evidence>
<name>A0A7J6CMQ9_9TELE</name>
<gene>
    <name evidence="3" type="ORF">G5714_011426</name>
</gene>
<evidence type="ECO:0000256" key="1">
    <source>
        <dbReference type="SAM" id="MobiDB-lite"/>
    </source>
</evidence>
<reference evidence="3 4" key="1">
    <citation type="submission" date="2020-04" db="EMBL/GenBank/DDBJ databases">
        <title>Chromosome-level genome assembly of a cyprinid fish Onychostoma macrolepis by integration of Nanopore Sequencing, Bionano and Hi-C technology.</title>
        <authorList>
            <person name="Wang D."/>
        </authorList>
    </citation>
    <scope>NUCLEOTIDE SEQUENCE [LARGE SCALE GENOMIC DNA]</scope>
    <source>
        <strain evidence="3">SWU-2019</strain>
        <tissue evidence="3">Muscle</tissue>
    </source>
</reference>
<comment type="caution">
    <text evidence="3">The sequence shown here is derived from an EMBL/GenBank/DDBJ whole genome shotgun (WGS) entry which is preliminary data.</text>
</comment>
<proteinExistence type="predicted"/>
<keyword evidence="2" id="KW-1133">Transmembrane helix</keyword>
<dbReference type="AlphaFoldDB" id="A0A7J6CMQ9"/>
<keyword evidence="4" id="KW-1185">Reference proteome</keyword>
<feature type="transmembrane region" description="Helical" evidence="2">
    <location>
        <begin position="6"/>
        <end position="30"/>
    </location>
</feature>
<accession>A0A7J6CMQ9</accession>
<evidence type="ECO:0000313" key="3">
    <source>
        <dbReference type="EMBL" id="KAF4107062.1"/>
    </source>
</evidence>
<evidence type="ECO:0000256" key="2">
    <source>
        <dbReference type="SAM" id="Phobius"/>
    </source>
</evidence>
<keyword evidence="2" id="KW-0472">Membrane</keyword>
<dbReference type="Proteomes" id="UP000579812">
    <property type="component" value="Unassembled WGS sequence"/>
</dbReference>
<dbReference type="EMBL" id="JAAMOB010000011">
    <property type="protein sequence ID" value="KAF4107062.1"/>
    <property type="molecule type" value="Genomic_DNA"/>
</dbReference>
<keyword evidence="2" id="KW-0812">Transmembrane</keyword>
<feature type="region of interest" description="Disordered" evidence="1">
    <location>
        <begin position="264"/>
        <end position="284"/>
    </location>
</feature>